<dbReference type="OrthoDB" id="47787at2"/>
<keyword evidence="3" id="KW-1185">Reference proteome</keyword>
<dbReference type="KEGG" id="mana:MAMMFC1_00871"/>
<dbReference type="GO" id="GO:0003676">
    <property type="term" value="F:nucleic acid binding"/>
    <property type="evidence" value="ECO:0007669"/>
    <property type="project" value="InterPro"/>
</dbReference>
<name>A0A348AGM5_9FIRM</name>
<sequence length="311" mass="36366">MAISRDTVSSYWDMAADEYTAMAELVKKQSSLIKYESVILGWLYRYPSMTSAQVYDWLLEHYNVQISERAVRRYIGALRREHSIAKNSQPRDYESVDELPMGYQMQIDFGEKSMRTPDGQYVKVYFIGVVLSHSRYKWGYFLDRPFCSVDLVNCLDMCFDHCGGVAHELVFDQDSIVTVSENYGDIIYTYEFEKYRKLHSLNIYLCRKSDPECKGKVESVVKYVKGNFLPNRFFMGIDILNRSFVEWLDRTGNRKKHGTTKKVPAEVFELERAHLRPILTIMETSTDASMNRIAIRFPLVLTTKKKRFALK</sequence>
<dbReference type="AlphaFoldDB" id="A0A348AGM5"/>
<dbReference type="InterPro" id="IPR001584">
    <property type="entry name" value="Integrase_cat-core"/>
</dbReference>
<dbReference type="PANTHER" id="PTHR35004">
    <property type="entry name" value="TRANSPOSASE RV3428C-RELATED"/>
    <property type="match status" value="1"/>
</dbReference>
<evidence type="ECO:0000313" key="3">
    <source>
        <dbReference type="Proteomes" id="UP000276437"/>
    </source>
</evidence>
<reference evidence="2 3" key="1">
    <citation type="journal article" date="2018" name="Int. J. Syst. Evol. Microbiol.">
        <title>Methylomusa anaerophila gen. nov., sp. nov., an anaerobic methanol-utilizing bacterium isolated from a microbial fuel cell.</title>
        <authorList>
            <person name="Amano N."/>
            <person name="Yamamuro A."/>
            <person name="Miyahara M."/>
            <person name="Kouzuma A."/>
            <person name="Abe T."/>
            <person name="Watanabe K."/>
        </authorList>
    </citation>
    <scope>NUCLEOTIDE SEQUENCE [LARGE SCALE GENOMIC DNA]</scope>
    <source>
        <strain evidence="2 3">MMFC1</strain>
    </source>
</reference>
<proteinExistence type="predicted"/>
<evidence type="ECO:0000259" key="1">
    <source>
        <dbReference type="PROSITE" id="PS50994"/>
    </source>
</evidence>
<feature type="domain" description="Integrase catalytic" evidence="1">
    <location>
        <begin position="96"/>
        <end position="272"/>
    </location>
</feature>
<dbReference type="Gene3D" id="3.30.420.10">
    <property type="entry name" value="Ribonuclease H-like superfamily/Ribonuclease H"/>
    <property type="match status" value="1"/>
</dbReference>
<accession>A0A348AGM5</accession>
<dbReference type="Proteomes" id="UP000276437">
    <property type="component" value="Chromosome"/>
</dbReference>
<gene>
    <name evidence="2" type="ORF">MAMMFC1_00871</name>
</gene>
<dbReference type="PROSITE" id="PS50994">
    <property type="entry name" value="INTEGRASE"/>
    <property type="match status" value="1"/>
</dbReference>
<dbReference type="EMBL" id="AP018449">
    <property type="protein sequence ID" value="BBB90223.1"/>
    <property type="molecule type" value="Genomic_DNA"/>
</dbReference>
<dbReference type="SUPFAM" id="SSF53098">
    <property type="entry name" value="Ribonuclease H-like"/>
    <property type="match status" value="1"/>
</dbReference>
<protein>
    <submittedName>
        <fullName evidence="2">Integrase core domain protein</fullName>
    </submittedName>
</protein>
<dbReference type="InterPro" id="IPR012337">
    <property type="entry name" value="RNaseH-like_sf"/>
</dbReference>
<dbReference type="GO" id="GO:0015074">
    <property type="term" value="P:DNA integration"/>
    <property type="evidence" value="ECO:0007669"/>
    <property type="project" value="InterPro"/>
</dbReference>
<dbReference type="InterPro" id="IPR036397">
    <property type="entry name" value="RNaseH_sf"/>
</dbReference>
<evidence type="ECO:0000313" key="2">
    <source>
        <dbReference type="EMBL" id="BBB90223.1"/>
    </source>
</evidence>
<organism evidence="2 3">
    <name type="scientific">Methylomusa anaerophila</name>
    <dbReference type="NCBI Taxonomy" id="1930071"/>
    <lineage>
        <taxon>Bacteria</taxon>
        <taxon>Bacillati</taxon>
        <taxon>Bacillota</taxon>
        <taxon>Negativicutes</taxon>
        <taxon>Selenomonadales</taxon>
        <taxon>Sporomusaceae</taxon>
        <taxon>Methylomusa</taxon>
    </lineage>
</organism>